<protein>
    <submittedName>
        <fullName evidence="1">Uncharacterized protein</fullName>
    </submittedName>
</protein>
<dbReference type="InterPro" id="IPR036034">
    <property type="entry name" value="PDZ_sf"/>
</dbReference>
<dbReference type="GO" id="GO:0005737">
    <property type="term" value="C:cytoplasm"/>
    <property type="evidence" value="ECO:0007669"/>
    <property type="project" value="TreeGrafter"/>
</dbReference>
<proteinExistence type="predicted"/>
<dbReference type="OrthoDB" id="72325at2759"/>
<reference evidence="1" key="1">
    <citation type="journal article" date="2023" name="Science">
        <title>Genome structures resolve the early diversification of teleost fishes.</title>
        <authorList>
            <person name="Parey E."/>
            <person name="Louis A."/>
            <person name="Montfort J."/>
            <person name="Bouchez O."/>
            <person name="Roques C."/>
            <person name="Iampietro C."/>
            <person name="Lluch J."/>
            <person name="Castinel A."/>
            <person name="Donnadieu C."/>
            <person name="Desvignes T."/>
            <person name="Floi Bucao C."/>
            <person name="Jouanno E."/>
            <person name="Wen M."/>
            <person name="Mejri S."/>
            <person name="Dirks R."/>
            <person name="Jansen H."/>
            <person name="Henkel C."/>
            <person name="Chen W.J."/>
            <person name="Zahm M."/>
            <person name="Cabau C."/>
            <person name="Klopp C."/>
            <person name="Thompson A.W."/>
            <person name="Robinson-Rechavi M."/>
            <person name="Braasch I."/>
            <person name="Lecointre G."/>
            <person name="Bobe J."/>
            <person name="Postlethwait J.H."/>
            <person name="Berthelot C."/>
            <person name="Roest Crollius H."/>
            <person name="Guiguen Y."/>
        </authorList>
    </citation>
    <scope>NUCLEOTIDE SEQUENCE</scope>
    <source>
        <strain evidence="1">WJC10195</strain>
    </source>
</reference>
<dbReference type="PANTHER" id="PTHR12651">
    <property type="entry name" value="26S PROTEASOME NON-ATPASE REGULATORY SUBUNIT 9"/>
    <property type="match status" value="1"/>
</dbReference>
<organism evidence="1 2">
    <name type="scientific">Synaphobranchus kaupii</name>
    <name type="common">Kaup's arrowtooth eel</name>
    <dbReference type="NCBI Taxonomy" id="118154"/>
    <lineage>
        <taxon>Eukaryota</taxon>
        <taxon>Metazoa</taxon>
        <taxon>Chordata</taxon>
        <taxon>Craniata</taxon>
        <taxon>Vertebrata</taxon>
        <taxon>Euteleostomi</taxon>
        <taxon>Actinopterygii</taxon>
        <taxon>Neopterygii</taxon>
        <taxon>Teleostei</taxon>
        <taxon>Anguilliformes</taxon>
        <taxon>Synaphobranchidae</taxon>
        <taxon>Synaphobranchus</taxon>
    </lineage>
</organism>
<dbReference type="PANTHER" id="PTHR12651:SF1">
    <property type="entry name" value="26S PROTEASOME NON-ATPASE REGULATORY SUBUNIT 9"/>
    <property type="match status" value="1"/>
</dbReference>
<dbReference type="GO" id="GO:0005634">
    <property type="term" value="C:nucleus"/>
    <property type="evidence" value="ECO:0007669"/>
    <property type="project" value="TreeGrafter"/>
</dbReference>
<dbReference type="GO" id="GO:0070682">
    <property type="term" value="P:proteasome regulatory particle assembly"/>
    <property type="evidence" value="ECO:0007669"/>
    <property type="project" value="InterPro"/>
</dbReference>
<gene>
    <name evidence="1" type="ORF">SKAU_G00010550</name>
</gene>
<accession>A0A9Q1JDA3</accession>
<dbReference type="EMBL" id="JAINUF010000001">
    <property type="protein sequence ID" value="KAJ8380277.1"/>
    <property type="molecule type" value="Genomic_DNA"/>
</dbReference>
<evidence type="ECO:0000313" key="2">
    <source>
        <dbReference type="Proteomes" id="UP001152622"/>
    </source>
</evidence>
<dbReference type="Gene3D" id="2.30.42.10">
    <property type="match status" value="1"/>
</dbReference>
<dbReference type="AlphaFoldDB" id="A0A9Q1JDA3"/>
<dbReference type="Proteomes" id="UP001152622">
    <property type="component" value="Chromosome 1"/>
</dbReference>
<dbReference type="InterPro" id="IPR035269">
    <property type="entry name" value="PSMD9"/>
</dbReference>
<comment type="caution">
    <text evidence="1">The sequence shown here is derived from an EMBL/GenBank/DDBJ whole genome shotgun (WGS) entry which is preliminary data.</text>
</comment>
<sequence length="68" mass="7622">MRSLNLAQSTRENFKTLQNIASVVQHSEGKESLSITVIREEQKVHLGLTPLRWSGEGLLGCNIVPLHR</sequence>
<keyword evidence="2" id="KW-1185">Reference proteome</keyword>
<name>A0A9Q1JDA3_SYNKA</name>
<evidence type="ECO:0000313" key="1">
    <source>
        <dbReference type="EMBL" id="KAJ8380277.1"/>
    </source>
</evidence>